<dbReference type="AlphaFoldDB" id="A0A3G7TQT0"/>
<organism evidence="3 4">
    <name type="scientific">Pseudomonas chlororaphis</name>
    <dbReference type="NCBI Taxonomy" id="587753"/>
    <lineage>
        <taxon>Bacteria</taxon>
        <taxon>Pseudomonadati</taxon>
        <taxon>Pseudomonadota</taxon>
        <taxon>Gammaproteobacteria</taxon>
        <taxon>Pseudomonadales</taxon>
        <taxon>Pseudomonadaceae</taxon>
        <taxon>Pseudomonas</taxon>
    </lineage>
</organism>
<protein>
    <recommendedName>
        <fullName evidence="5">RidA family protein</fullName>
    </recommendedName>
</protein>
<evidence type="ECO:0000313" key="4">
    <source>
        <dbReference type="Proteomes" id="UP000268048"/>
    </source>
</evidence>
<gene>
    <name evidence="3" type="ORF">C4K04_3797</name>
</gene>
<evidence type="ECO:0008006" key="5">
    <source>
        <dbReference type="Google" id="ProtNLM"/>
    </source>
</evidence>
<dbReference type="Gene3D" id="3.30.1330.40">
    <property type="entry name" value="RutC-like"/>
    <property type="match status" value="1"/>
</dbReference>
<keyword evidence="2" id="KW-0732">Signal</keyword>
<dbReference type="GO" id="GO:0019239">
    <property type="term" value="F:deaminase activity"/>
    <property type="evidence" value="ECO:0007669"/>
    <property type="project" value="TreeGrafter"/>
</dbReference>
<proteinExistence type="inferred from homology"/>
<feature type="chain" id="PRO_5018267639" description="RidA family protein" evidence="2">
    <location>
        <begin position="25"/>
        <end position="168"/>
    </location>
</feature>
<evidence type="ECO:0000256" key="1">
    <source>
        <dbReference type="ARBA" id="ARBA00010552"/>
    </source>
</evidence>
<dbReference type="PANTHER" id="PTHR11803">
    <property type="entry name" value="2-IMINOBUTANOATE/2-IMINOPROPANOATE DEAMINASE RIDA"/>
    <property type="match status" value="1"/>
</dbReference>
<dbReference type="EMBL" id="CP027753">
    <property type="protein sequence ID" value="AZE49467.1"/>
    <property type="molecule type" value="Genomic_DNA"/>
</dbReference>
<dbReference type="InterPro" id="IPR006175">
    <property type="entry name" value="YjgF/YER057c/UK114"/>
</dbReference>
<accession>A0A3G7TQT0</accession>
<feature type="signal peptide" evidence="2">
    <location>
        <begin position="1"/>
        <end position="24"/>
    </location>
</feature>
<dbReference type="InterPro" id="IPR035959">
    <property type="entry name" value="RutC-like_sf"/>
</dbReference>
<dbReference type="Pfam" id="PF01042">
    <property type="entry name" value="Ribonuc_L-PSP"/>
    <property type="match status" value="1"/>
</dbReference>
<dbReference type="CDD" id="cd00448">
    <property type="entry name" value="YjgF_YER057c_UK114_family"/>
    <property type="match status" value="1"/>
</dbReference>
<comment type="similarity">
    <text evidence="1">Belongs to the RutC family.</text>
</comment>
<name>A0A3G7TQT0_9PSED</name>
<dbReference type="GO" id="GO:0005829">
    <property type="term" value="C:cytosol"/>
    <property type="evidence" value="ECO:0007669"/>
    <property type="project" value="TreeGrafter"/>
</dbReference>
<reference evidence="3 4" key="1">
    <citation type="submission" date="2018-03" db="EMBL/GenBank/DDBJ databases">
        <title>Diversity of phytobeneficial traits revealed by whole-genome analysis of worldwide-isolated phenazine-producing Pseudomonas spp.</title>
        <authorList>
            <person name="Biessy A."/>
            <person name="Novinscak A."/>
            <person name="Blom J."/>
            <person name="Leger G."/>
            <person name="Thomashow L.S."/>
            <person name="Cazorla F.M."/>
            <person name="Josic D."/>
            <person name="Filion M."/>
        </authorList>
    </citation>
    <scope>NUCLEOTIDE SEQUENCE [LARGE SCALE GENOMIC DNA]</scope>
    <source>
        <strain evidence="3 4">B25</strain>
    </source>
</reference>
<dbReference type="SUPFAM" id="SSF55298">
    <property type="entry name" value="YjgF-like"/>
    <property type="match status" value="1"/>
</dbReference>
<dbReference type="Proteomes" id="UP000268048">
    <property type="component" value="Chromosome"/>
</dbReference>
<sequence length="168" mass="18308">MKYSSLLARAMLSFCAVHLSYAQAASVDTPAPFKKENIYGVWSKNIFADASIVQGAYKTIYIAGMAAEDPITGKIAHLGDFSAQCKMSYDKIRKVLQAQGGDMGDIVNMTSYVTDARNIKTYLECQKESLGTAPLPPNTFVNVSQLAWPGMMVEVQVTAVIPLKNTDQ</sequence>
<dbReference type="RefSeq" id="WP_124321183.1">
    <property type="nucleotide sequence ID" value="NZ_CP027753.1"/>
</dbReference>
<evidence type="ECO:0000256" key="2">
    <source>
        <dbReference type="SAM" id="SignalP"/>
    </source>
</evidence>
<dbReference type="PANTHER" id="PTHR11803:SF58">
    <property type="entry name" value="PROTEIN HMF1-RELATED"/>
    <property type="match status" value="1"/>
</dbReference>
<evidence type="ECO:0000313" key="3">
    <source>
        <dbReference type="EMBL" id="AZE49467.1"/>
    </source>
</evidence>